<keyword evidence="2" id="KW-1185">Reference proteome</keyword>
<protein>
    <submittedName>
        <fullName evidence="1">Uncharacterized protein</fullName>
    </submittedName>
</protein>
<sequence>MNIRLIAQPIWSYLNQQLCDRTSVWSVRRFWYLYKVELLRKCWQQEFSQESRPYH</sequence>
<accession>A0A563VXR4</accession>
<reference evidence="1 2" key="1">
    <citation type="submission" date="2019-01" db="EMBL/GenBank/DDBJ databases">
        <authorList>
            <person name="Brito A."/>
        </authorList>
    </citation>
    <scope>NUCLEOTIDE SEQUENCE [LARGE SCALE GENOMIC DNA]</scope>
    <source>
        <strain evidence="1">1</strain>
    </source>
</reference>
<dbReference type="AlphaFoldDB" id="A0A563VXR4"/>
<proteinExistence type="predicted"/>
<name>A0A563VXR4_9CYAN</name>
<dbReference type="EMBL" id="CAACVJ010000358">
    <property type="protein sequence ID" value="VEP16238.1"/>
    <property type="molecule type" value="Genomic_DNA"/>
</dbReference>
<evidence type="ECO:0000313" key="2">
    <source>
        <dbReference type="Proteomes" id="UP000320055"/>
    </source>
</evidence>
<dbReference type="Proteomes" id="UP000320055">
    <property type="component" value="Unassembled WGS sequence"/>
</dbReference>
<gene>
    <name evidence="1" type="ORF">H1P_4200004</name>
</gene>
<organism evidence="1 2">
    <name type="scientific">Hyella patelloides LEGE 07179</name>
    <dbReference type="NCBI Taxonomy" id="945734"/>
    <lineage>
        <taxon>Bacteria</taxon>
        <taxon>Bacillati</taxon>
        <taxon>Cyanobacteriota</taxon>
        <taxon>Cyanophyceae</taxon>
        <taxon>Pleurocapsales</taxon>
        <taxon>Hyellaceae</taxon>
        <taxon>Hyella</taxon>
    </lineage>
</organism>
<evidence type="ECO:0000313" key="1">
    <source>
        <dbReference type="EMBL" id="VEP16238.1"/>
    </source>
</evidence>
<dbReference type="RefSeq" id="WP_186376253.1">
    <property type="nucleotide sequence ID" value="NZ_LR214156.1"/>
</dbReference>